<dbReference type="EMBL" id="AM236080">
    <property type="protein sequence ID" value="CAK06097.1"/>
    <property type="molecule type" value="Genomic_DNA"/>
</dbReference>
<evidence type="ECO:0000256" key="6">
    <source>
        <dbReference type="ARBA" id="ARBA00018569"/>
    </source>
</evidence>
<proteinExistence type="inferred from homology"/>
<comment type="subunit">
    <text evidence="10">Homodimer.</text>
</comment>
<comment type="catalytic activity">
    <reaction evidence="1 10">
        <text>UDP-alpha-D-glucose = UDP-alpha-D-galactose</text>
        <dbReference type="Rhea" id="RHEA:22168"/>
        <dbReference type="ChEBI" id="CHEBI:58885"/>
        <dbReference type="ChEBI" id="CHEBI:66914"/>
        <dbReference type="EC" id="5.1.3.2"/>
    </reaction>
</comment>
<dbReference type="Proteomes" id="UP000006575">
    <property type="component" value="Chromosome"/>
</dbReference>
<dbReference type="AlphaFoldDB" id="Q1MLQ6"/>
<dbReference type="Pfam" id="PF01370">
    <property type="entry name" value="Epimerase"/>
    <property type="match status" value="1"/>
</dbReference>
<dbReference type="PANTHER" id="PTHR43725:SF53">
    <property type="entry name" value="UDP-ARABINOSE 4-EPIMERASE 1"/>
    <property type="match status" value="1"/>
</dbReference>
<dbReference type="InterPro" id="IPR001509">
    <property type="entry name" value="Epimerase_deHydtase"/>
</dbReference>
<evidence type="ECO:0000313" key="12">
    <source>
        <dbReference type="EMBL" id="CAK06097.1"/>
    </source>
</evidence>
<evidence type="ECO:0000256" key="5">
    <source>
        <dbReference type="ARBA" id="ARBA00013189"/>
    </source>
</evidence>
<reference evidence="12 13" key="1">
    <citation type="journal article" date="2006" name="Genome Biol.">
        <title>The genome of Rhizobium leguminosarum has recognizable core and accessory components.</title>
        <authorList>
            <person name="Young J.W."/>
            <person name="Crossman L.C."/>
            <person name="Johnston A.W.B."/>
            <person name="Thomson N.R."/>
            <person name="Ghazoui Z.F."/>
            <person name="Hull K.H."/>
            <person name="Wexler M."/>
            <person name="Curson A.R.J."/>
            <person name="Todd J.D."/>
            <person name="Poole P.S."/>
            <person name="Mauchline T.H."/>
            <person name="East A.K."/>
            <person name="Quail M.A."/>
            <person name="Churcher C."/>
            <person name="Arrowsmith C."/>
            <person name="Cherevach A."/>
            <person name="Chillingworth T."/>
            <person name="Clarke K."/>
            <person name="Cronin A."/>
            <person name="Davis P."/>
            <person name="Fraser A."/>
            <person name="Hance Z."/>
            <person name="Hauser H."/>
            <person name="Jagels K."/>
            <person name="Moule S."/>
            <person name="Mungall K."/>
            <person name="Norbertczak H."/>
            <person name="Rabbinowitsch E."/>
            <person name="Sanders M."/>
            <person name="Simmonds M."/>
            <person name="Whitehead S."/>
            <person name="Parkhill J."/>
        </authorList>
    </citation>
    <scope>NUCLEOTIDE SEQUENCE [LARGE SCALE GENOMIC DNA]</scope>
    <source>
        <strain evidence="13">DSM 114642 / LMG 32736 / 3841</strain>
    </source>
</reference>
<dbReference type="InterPro" id="IPR036291">
    <property type="entry name" value="NAD(P)-bd_dom_sf"/>
</dbReference>
<dbReference type="NCBIfam" id="TIGR01179">
    <property type="entry name" value="galE"/>
    <property type="match status" value="1"/>
</dbReference>
<gene>
    <name evidence="12" type="ordered locus">RL0604</name>
</gene>
<dbReference type="CDD" id="cd05247">
    <property type="entry name" value="UDP_G4E_1_SDR_e"/>
    <property type="match status" value="1"/>
</dbReference>
<dbReference type="PANTHER" id="PTHR43725">
    <property type="entry name" value="UDP-GLUCOSE 4-EPIMERASE"/>
    <property type="match status" value="1"/>
</dbReference>
<dbReference type="Gene3D" id="3.90.25.10">
    <property type="entry name" value="UDP-galactose 4-epimerase, domain 1"/>
    <property type="match status" value="1"/>
</dbReference>
<evidence type="ECO:0000313" key="13">
    <source>
        <dbReference type="Proteomes" id="UP000006575"/>
    </source>
</evidence>
<dbReference type="eggNOG" id="COG1087">
    <property type="taxonomic scope" value="Bacteria"/>
</dbReference>
<evidence type="ECO:0000256" key="9">
    <source>
        <dbReference type="ARBA" id="ARBA00023277"/>
    </source>
</evidence>
<evidence type="ECO:0000256" key="4">
    <source>
        <dbReference type="ARBA" id="ARBA00007637"/>
    </source>
</evidence>
<dbReference type="Gene3D" id="3.40.50.720">
    <property type="entry name" value="NAD(P)-binding Rossmann-like Domain"/>
    <property type="match status" value="1"/>
</dbReference>
<dbReference type="KEGG" id="rle:RL0604"/>
<sequence length="357" mass="38667">MPLLVKTKAGMRDMAVLVTGGAGYIGSHMVWALLDAGEDVVVLDRLSTGFRWAVAPAARFYLGDVADPDILKKVFIENDIEAIIHFAGSAVVPVSVADPLSYYDNNSGKTRALLSASVKAGIRNFVFSSTAAVYGQQKTDLPVKETAPLNPENPYGQSKLMTEFMLRDAAAAYDFNYVALRYFNVAGADPHHRAGQSTSGATHLIKVACEAALGTRDSVNVYGIDYPTHDGTGVRDYIHVSDLTDAHLKALQHLRRGKGSLVANCGYGSGYSVLDVLNMVTRLHGHSFKIHMAPRRAGDSASVVADASLARQVLDWKPRYDSLETIVQSSLDWELFLSNKNVDDLHSIHRALAAASF</sequence>
<evidence type="ECO:0000256" key="3">
    <source>
        <dbReference type="ARBA" id="ARBA00004947"/>
    </source>
</evidence>
<dbReference type="GO" id="GO:0033499">
    <property type="term" value="P:galactose catabolic process via UDP-galactose, Leloir pathway"/>
    <property type="evidence" value="ECO:0007669"/>
    <property type="project" value="TreeGrafter"/>
</dbReference>
<dbReference type="UniPathway" id="UPA00214"/>
<evidence type="ECO:0000256" key="2">
    <source>
        <dbReference type="ARBA" id="ARBA00001911"/>
    </source>
</evidence>
<name>Q1MLQ6_RHIJ3</name>
<comment type="similarity">
    <text evidence="4 10">Belongs to the NAD(P)-dependent epimerase/dehydratase family.</text>
</comment>
<organism evidence="12 13">
    <name type="scientific">Rhizobium johnstonii (strain DSM 114642 / LMG 32736 / 3841)</name>
    <name type="common">Rhizobium leguminosarum bv. viciae</name>
    <dbReference type="NCBI Taxonomy" id="216596"/>
    <lineage>
        <taxon>Bacteria</taxon>
        <taxon>Pseudomonadati</taxon>
        <taxon>Pseudomonadota</taxon>
        <taxon>Alphaproteobacteria</taxon>
        <taxon>Hyphomicrobiales</taxon>
        <taxon>Rhizobiaceae</taxon>
        <taxon>Rhizobium/Agrobacterium group</taxon>
        <taxon>Rhizobium</taxon>
        <taxon>Rhizobium johnstonii</taxon>
    </lineage>
</organism>
<dbReference type="InterPro" id="IPR005886">
    <property type="entry name" value="UDP_G4E"/>
</dbReference>
<dbReference type="GO" id="GO:0003978">
    <property type="term" value="F:UDP-glucose 4-epimerase activity"/>
    <property type="evidence" value="ECO:0007669"/>
    <property type="project" value="UniProtKB-UniRule"/>
</dbReference>
<dbReference type="HOGENOM" id="CLU_007383_1_10_5"/>
<comment type="pathway">
    <text evidence="3 10">Carbohydrate metabolism; galactose metabolism.</text>
</comment>
<feature type="domain" description="NAD-dependent epimerase/dehydratase" evidence="11">
    <location>
        <begin position="16"/>
        <end position="266"/>
    </location>
</feature>
<dbReference type="SUPFAM" id="SSF51735">
    <property type="entry name" value="NAD(P)-binding Rossmann-fold domains"/>
    <property type="match status" value="1"/>
</dbReference>
<keyword evidence="9 10" id="KW-0119">Carbohydrate metabolism</keyword>
<keyword evidence="7 10" id="KW-0520">NAD</keyword>
<evidence type="ECO:0000256" key="1">
    <source>
        <dbReference type="ARBA" id="ARBA00000083"/>
    </source>
</evidence>
<dbReference type="EnsemblBacteria" id="CAK06097">
    <property type="protein sequence ID" value="CAK06097"/>
    <property type="gene ID" value="RL0604"/>
</dbReference>
<comment type="cofactor">
    <cofactor evidence="2 10">
        <name>NAD(+)</name>
        <dbReference type="ChEBI" id="CHEBI:57540"/>
    </cofactor>
</comment>
<protein>
    <recommendedName>
        <fullName evidence="6 10">UDP-glucose 4-epimerase</fullName>
        <ecNumber evidence="5 10">5.1.3.2</ecNumber>
    </recommendedName>
</protein>
<evidence type="ECO:0000256" key="10">
    <source>
        <dbReference type="RuleBase" id="RU366046"/>
    </source>
</evidence>
<evidence type="ECO:0000256" key="8">
    <source>
        <dbReference type="ARBA" id="ARBA00023235"/>
    </source>
</evidence>
<keyword evidence="8 10" id="KW-0413">Isomerase</keyword>
<dbReference type="EC" id="5.1.3.2" evidence="5 10"/>
<accession>Q1MLQ6</accession>
<evidence type="ECO:0000256" key="7">
    <source>
        <dbReference type="ARBA" id="ARBA00023027"/>
    </source>
</evidence>
<evidence type="ECO:0000259" key="11">
    <source>
        <dbReference type="Pfam" id="PF01370"/>
    </source>
</evidence>
<keyword evidence="13" id="KW-1185">Reference proteome</keyword>